<sequence>MLEIIDGTEREPDTGRIRQRTSAATFRPGDVIPAGRLAPALERRLAAGDPRVESIVIPGYDQPNES</sequence>
<name>A0ABY5PAN4_9ACTN</name>
<evidence type="ECO:0000313" key="1">
    <source>
        <dbReference type="EMBL" id="UUY01739.1"/>
    </source>
</evidence>
<evidence type="ECO:0000313" key="2">
    <source>
        <dbReference type="Proteomes" id="UP001058860"/>
    </source>
</evidence>
<keyword evidence="2" id="KW-1185">Reference proteome</keyword>
<protein>
    <submittedName>
        <fullName evidence="1">Uncharacterized protein</fullName>
    </submittedName>
</protein>
<gene>
    <name evidence="1" type="ORF">LRS13_13505</name>
</gene>
<dbReference type="RefSeq" id="WP_353862288.1">
    <property type="nucleotide sequence ID" value="NZ_CP088295.1"/>
</dbReference>
<dbReference type="EMBL" id="CP088295">
    <property type="protein sequence ID" value="UUY01739.1"/>
    <property type="molecule type" value="Genomic_DNA"/>
</dbReference>
<dbReference type="Proteomes" id="UP001058860">
    <property type="component" value="Chromosome"/>
</dbReference>
<organism evidence="1 2">
    <name type="scientific">Svornostia abyssi</name>
    <dbReference type="NCBI Taxonomy" id="2898438"/>
    <lineage>
        <taxon>Bacteria</taxon>
        <taxon>Bacillati</taxon>
        <taxon>Actinomycetota</taxon>
        <taxon>Thermoleophilia</taxon>
        <taxon>Solirubrobacterales</taxon>
        <taxon>Baekduiaceae</taxon>
        <taxon>Svornostia</taxon>
    </lineage>
</organism>
<proteinExistence type="predicted"/>
<reference evidence="2" key="1">
    <citation type="submission" date="2021-11" db="EMBL/GenBank/DDBJ databases">
        <title>Cultivation dependent microbiological survey of springs from the worlds oldest radium mine currently devoted to the extraction of radon-saturated water.</title>
        <authorList>
            <person name="Kapinusova G."/>
            <person name="Smrhova T."/>
            <person name="Strejcek M."/>
            <person name="Suman J."/>
            <person name="Jani K."/>
            <person name="Pajer P."/>
            <person name="Uhlik O."/>
        </authorList>
    </citation>
    <scope>NUCLEOTIDE SEQUENCE [LARGE SCALE GENOMIC DNA]</scope>
    <source>
        <strain evidence="2">J379</strain>
    </source>
</reference>
<accession>A0ABY5PAN4</accession>